<gene>
    <name evidence="9" type="ORF">HDA30_001167</name>
</gene>
<evidence type="ECO:0000256" key="6">
    <source>
        <dbReference type="SAM" id="MobiDB-lite"/>
    </source>
</evidence>
<comment type="caution">
    <text evidence="9">The sequence shown here is derived from an EMBL/GenBank/DDBJ whole genome shotgun (WGS) entry which is preliminary data.</text>
</comment>
<feature type="domain" description="DUF3817" evidence="8">
    <location>
        <begin position="49"/>
        <end position="161"/>
    </location>
</feature>
<name>A0A7W7GP10_9MICC</name>
<dbReference type="EMBL" id="JACHNA010000001">
    <property type="protein sequence ID" value="MBB4735659.1"/>
    <property type="molecule type" value="Genomic_DNA"/>
</dbReference>
<keyword evidence="2" id="KW-1003">Cell membrane</keyword>
<evidence type="ECO:0000256" key="1">
    <source>
        <dbReference type="ARBA" id="ARBA00004651"/>
    </source>
</evidence>
<protein>
    <submittedName>
        <fullName evidence="9">Integral membrane protein</fullName>
    </submittedName>
</protein>
<keyword evidence="4 7" id="KW-1133">Transmembrane helix</keyword>
<evidence type="ECO:0000256" key="3">
    <source>
        <dbReference type="ARBA" id="ARBA00022692"/>
    </source>
</evidence>
<reference evidence="9 10" key="1">
    <citation type="submission" date="2020-08" db="EMBL/GenBank/DDBJ databases">
        <title>Sequencing the genomes of 1000 actinobacteria strains.</title>
        <authorList>
            <person name="Klenk H.-P."/>
        </authorList>
    </citation>
    <scope>NUCLEOTIDE SEQUENCE [LARGE SCALE GENOMIC DNA]</scope>
    <source>
        <strain evidence="9 10">DSM 23974</strain>
    </source>
</reference>
<keyword evidence="10" id="KW-1185">Reference proteome</keyword>
<dbReference type="Pfam" id="PF12823">
    <property type="entry name" value="DUF3817"/>
    <property type="match status" value="1"/>
</dbReference>
<feature type="region of interest" description="Disordered" evidence="6">
    <location>
        <begin position="1"/>
        <end position="40"/>
    </location>
</feature>
<dbReference type="Proteomes" id="UP000540191">
    <property type="component" value="Unassembled WGS sequence"/>
</dbReference>
<proteinExistence type="predicted"/>
<dbReference type="RefSeq" id="WP_184241385.1">
    <property type="nucleotide sequence ID" value="NZ_JACHNA010000001.1"/>
</dbReference>
<accession>A0A7W7GP10</accession>
<evidence type="ECO:0000313" key="10">
    <source>
        <dbReference type="Proteomes" id="UP000540191"/>
    </source>
</evidence>
<comment type="subcellular location">
    <subcellularLocation>
        <location evidence="1">Cell membrane</location>
        <topology evidence="1">Multi-pass membrane protein</topology>
    </subcellularLocation>
</comment>
<organism evidence="9 10">
    <name type="scientific">Micrococcus cohnii</name>
    <dbReference type="NCBI Taxonomy" id="993416"/>
    <lineage>
        <taxon>Bacteria</taxon>
        <taxon>Bacillati</taxon>
        <taxon>Actinomycetota</taxon>
        <taxon>Actinomycetes</taxon>
        <taxon>Micrococcales</taxon>
        <taxon>Micrococcaceae</taxon>
        <taxon>Micrococcus</taxon>
    </lineage>
</organism>
<dbReference type="InterPro" id="IPR023845">
    <property type="entry name" value="DUF3817_TM"/>
</dbReference>
<sequence>MQNTEPVDPDALPDPEDITEDDLPPAPPRPGRSRRRFGGTESQIRSAKRFFTVCAYITGVMLLLLVAEMVFKYGMGTELFAGGTTAEGEPNTLSLQPEKSVVGGVNLSIAVLIAHGWMYVVYLLAGFRLWTLMRWDAVKLFVMAGGGVVPFLSFVVEKRLGRQVEKELAEHPEAARRY</sequence>
<evidence type="ECO:0000256" key="7">
    <source>
        <dbReference type="SAM" id="Phobius"/>
    </source>
</evidence>
<evidence type="ECO:0000256" key="5">
    <source>
        <dbReference type="ARBA" id="ARBA00023136"/>
    </source>
</evidence>
<evidence type="ECO:0000256" key="2">
    <source>
        <dbReference type="ARBA" id="ARBA00022475"/>
    </source>
</evidence>
<feature type="transmembrane region" description="Helical" evidence="7">
    <location>
        <begin position="101"/>
        <end position="125"/>
    </location>
</feature>
<keyword evidence="5 7" id="KW-0472">Membrane</keyword>
<feature type="compositionally biased region" description="Acidic residues" evidence="6">
    <location>
        <begin position="7"/>
        <end position="23"/>
    </location>
</feature>
<dbReference type="NCBIfam" id="TIGR03954">
    <property type="entry name" value="integ_memb_HG"/>
    <property type="match status" value="1"/>
</dbReference>
<evidence type="ECO:0000256" key="4">
    <source>
        <dbReference type="ARBA" id="ARBA00022989"/>
    </source>
</evidence>
<dbReference type="AlphaFoldDB" id="A0A7W7GP10"/>
<keyword evidence="3 7" id="KW-0812">Transmembrane</keyword>
<feature type="transmembrane region" description="Helical" evidence="7">
    <location>
        <begin position="137"/>
        <end position="156"/>
    </location>
</feature>
<dbReference type="PANTHER" id="PTHR40077:SF2">
    <property type="entry name" value="MEMBRANE PROTEIN"/>
    <property type="match status" value="1"/>
</dbReference>
<dbReference type="GO" id="GO:0005886">
    <property type="term" value="C:plasma membrane"/>
    <property type="evidence" value="ECO:0007669"/>
    <property type="project" value="UniProtKB-SubCell"/>
</dbReference>
<feature type="transmembrane region" description="Helical" evidence="7">
    <location>
        <begin position="50"/>
        <end position="71"/>
    </location>
</feature>
<evidence type="ECO:0000259" key="8">
    <source>
        <dbReference type="Pfam" id="PF12823"/>
    </source>
</evidence>
<dbReference type="PANTHER" id="PTHR40077">
    <property type="entry name" value="MEMBRANE PROTEIN-RELATED"/>
    <property type="match status" value="1"/>
</dbReference>
<evidence type="ECO:0000313" key="9">
    <source>
        <dbReference type="EMBL" id="MBB4735659.1"/>
    </source>
</evidence>